<protein>
    <submittedName>
        <fullName evidence="2">Uncharacterized protein</fullName>
    </submittedName>
</protein>
<keyword evidence="3" id="KW-1185">Reference proteome</keyword>
<organism evidence="2 3">
    <name type="scientific">Ascobolus immersus RN42</name>
    <dbReference type="NCBI Taxonomy" id="1160509"/>
    <lineage>
        <taxon>Eukaryota</taxon>
        <taxon>Fungi</taxon>
        <taxon>Dikarya</taxon>
        <taxon>Ascomycota</taxon>
        <taxon>Pezizomycotina</taxon>
        <taxon>Pezizomycetes</taxon>
        <taxon>Pezizales</taxon>
        <taxon>Ascobolaceae</taxon>
        <taxon>Ascobolus</taxon>
    </lineage>
</organism>
<sequence>MPSLILLPRLPVRRRTVPLPNPLLPERLLPPATPPDVGKEGMWRFLSYPPSEIASYTITATSRRALSSPLEIYYHRSFLTSHSDENLLIRTLLHSPRPRAWTPQRAYYAPANAPPPVWRGPLVVLKKSSYGSYEEIGLKDLRDVVDWLQYDWPHLPQGERPGWETPLPSPQYQPQPQPQPLPNGGWESARTPTPPAPGHIPQKVTYTVPVTGPMSAPPPLLRPQVPQVPQVPQDANHDWYSRFSSLSDPAGVVLYADGLTEQNSTAYPFCKAVERPSSVACTALSVQPEAPGRLGVPVRVSIVQDGWEDGPYLNEKAMGMFVGMGGASGVGIYGNVLLQRTDGKVLGEEEAKDVVQACRQLWAAAKANLGGPGAPEMLTACSPAYLRESKLWIESGGDITKIKDEKERKSLEERYFALTR</sequence>
<feature type="compositionally biased region" description="Pro residues" evidence="1">
    <location>
        <begin position="167"/>
        <end position="181"/>
    </location>
</feature>
<feature type="region of interest" description="Disordered" evidence="1">
    <location>
        <begin position="159"/>
        <end position="201"/>
    </location>
</feature>
<evidence type="ECO:0000313" key="3">
    <source>
        <dbReference type="Proteomes" id="UP000275078"/>
    </source>
</evidence>
<dbReference type="EMBL" id="ML119759">
    <property type="protein sequence ID" value="RPA75682.1"/>
    <property type="molecule type" value="Genomic_DNA"/>
</dbReference>
<reference evidence="2 3" key="1">
    <citation type="journal article" date="2018" name="Nat. Ecol. Evol.">
        <title>Pezizomycetes genomes reveal the molecular basis of ectomycorrhizal truffle lifestyle.</title>
        <authorList>
            <person name="Murat C."/>
            <person name="Payen T."/>
            <person name="Noel B."/>
            <person name="Kuo A."/>
            <person name="Morin E."/>
            <person name="Chen J."/>
            <person name="Kohler A."/>
            <person name="Krizsan K."/>
            <person name="Balestrini R."/>
            <person name="Da Silva C."/>
            <person name="Montanini B."/>
            <person name="Hainaut M."/>
            <person name="Levati E."/>
            <person name="Barry K.W."/>
            <person name="Belfiori B."/>
            <person name="Cichocki N."/>
            <person name="Clum A."/>
            <person name="Dockter R.B."/>
            <person name="Fauchery L."/>
            <person name="Guy J."/>
            <person name="Iotti M."/>
            <person name="Le Tacon F."/>
            <person name="Lindquist E.A."/>
            <person name="Lipzen A."/>
            <person name="Malagnac F."/>
            <person name="Mello A."/>
            <person name="Molinier V."/>
            <person name="Miyauchi S."/>
            <person name="Poulain J."/>
            <person name="Riccioni C."/>
            <person name="Rubini A."/>
            <person name="Sitrit Y."/>
            <person name="Splivallo R."/>
            <person name="Traeger S."/>
            <person name="Wang M."/>
            <person name="Zifcakova L."/>
            <person name="Wipf D."/>
            <person name="Zambonelli A."/>
            <person name="Paolocci F."/>
            <person name="Nowrousian M."/>
            <person name="Ottonello S."/>
            <person name="Baldrian P."/>
            <person name="Spatafora J.W."/>
            <person name="Henrissat B."/>
            <person name="Nagy L.G."/>
            <person name="Aury J.M."/>
            <person name="Wincker P."/>
            <person name="Grigoriev I.V."/>
            <person name="Bonfante P."/>
            <person name="Martin F.M."/>
        </authorList>
    </citation>
    <scope>NUCLEOTIDE SEQUENCE [LARGE SCALE GENOMIC DNA]</scope>
    <source>
        <strain evidence="2 3">RN42</strain>
    </source>
</reference>
<dbReference type="AlphaFoldDB" id="A0A3N4HPC5"/>
<evidence type="ECO:0000313" key="2">
    <source>
        <dbReference type="EMBL" id="RPA75682.1"/>
    </source>
</evidence>
<accession>A0A3N4HPC5</accession>
<proteinExistence type="predicted"/>
<gene>
    <name evidence="2" type="ORF">BJ508DRAFT_365518</name>
</gene>
<dbReference type="Proteomes" id="UP000275078">
    <property type="component" value="Unassembled WGS sequence"/>
</dbReference>
<name>A0A3N4HPC5_ASCIM</name>
<evidence type="ECO:0000256" key="1">
    <source>
        <dbReference type="SAM" id="MobiDB-lite"/>
    </source>
</evidence>